<dbReference type="Pfam" id="PF00528">
    <property type="entry name" value="BPD_transp_1"/>
    <property type="match status" value="1"/>
</dbReference>
<keyword evidence="4 7" id="KW-0812">Transmembrane</keyword>
<dbReference type="AlphaFoldDB" id="A0A6B0YM48"/>
<dbReference type="GO" id="GO:0005886">
    <property type="term" value="C:plasma membrane"/>
    <property type="evidence" value="ECO:0007669"/>
    <property type="project" value="UniProtKB-SubCell"/>
</dbReference>
<organism evidence="9">
    <name type="scientific">Caldilineaceae bacterium SB0664_bin_27</name>
    <dbReference type="NCBI Taxonomy" id="2605260"/>
    <lineage>
        <taxon>Bacteria</taxon>
        <taxon>Bacillati</taxon>
        <taxon>Chloroflexota</taxon>
        <taxon>Caldilineae</taxon>
        <taxon>Caldilineales</taxon>
        <taxon>Caldilineaceae</taxon>
    </lineage>
</organism>
<evidence type="ECO:0000256" key="6">
    <source>
        <dbReference type="ARBA" id="ARBA00023136"/>
    </source>
</evidence>
<proteinExistence type="inferred from homology"/>
<comment type="similarity">
    <text evidence="7">Belongs to the binding-protein-dependent transport system permease family.</text>
</comment>
<dbReference type="GO" id="GO:0055085">
    <property type="term" value="P:transmembrane transport"/>
    <property type="evidence" value="ECO:0007669"/>
    <property type="project" value="InterPro"/>
</dbReference>
<feature type="domain" description="ABC transmembrane type-1" evidence="8">
    <location>
        <begin position="98"/>
        <end position="308"/>
    </location>
</feature>
<name>A0A6B0YM48_9CHLR</name>
<dbReference type="Gene3D" id="1.10.3720.10">
    <property type="entry name" value="MetI-like"/>
    <property type="match status" value="1"/>
</dbReference>
<evidence type="ECO:0000256" key="2">
    <source>
        <dbReference type="ARBA" id="ARBA00022448"/>
    </source>
</evidence>
<gene>
    <name evidence="9" type="ORF">F4Y42_01605</name>
</gene>
<dbReference type="InterPro" id="IPR035906">
    <property type="entry name" value="MetI-like_sf"/>
</dbReference>
<evidence type="ECO:0000259" key="8">
    <source>
        <dbReference type="PROSITE" id="PS50928"/>
    </source>
</evidence>
<feature type="transmembrane region" description="Helical" evidence="7">
    <location>
        <begin position="178"/>
        <end position="196"/>
    </location>
</feature>
<feature type="transmembrane region" description="Helical" evidence="7">
    <location>
        <begin position="289"/>
        <end position="307"/>
    </location>
</feature>
<evidence type="ECO:0000313" key="9">
    <source>
        <dbReference type="EMBL" id="MXY92124.1"/>
    </source>
</evidence>
<evidence type="ECO:0000256" key="3">
    <source>
        <dbReference type="ARBA" id="ARBA00022475"/>
    </source>
</evidence>
<keyword evidence="2 7" id="KW-0813">Transport</keyword>
<protein>
    <submittedName>
        <fullName evidence="9">ABC transporter permease</fullName>
    </submittedName>
</protein>
<dbReference type="PANTHER" id="PTHR43386:SF1">
    <property type="entry name" value="D,D-DIPEPTIDE TRANSPORT SYSTEM PERMEASE PROTEIN DDPC-RELATED"/>
    <property type="match status" value="1"/>
</dbReference>
<evidence type="ECO:0000256" key="7">
    <source>
        <dbReference type="RuleBase" id="RU363032"/>
    </source>
</evidence>
<comment type="caution">
    <text evidence="9">The sequence shown here is derived from an EMBL/GenBank/DDBJ whole genome shotgun (WGS) entry which is preliminary data.</text>
</comment>
<feature type="transmembrane region" description="Helical" evidence="7">
    <location>
        <begin position="33"/>
        <end position="54"/>
    </location>
</feature>
<evidence type="ECO:0000256" key="1">
    <source>
        <dbReference type="ARBA" id="ARBA00004651"/>
    </source>
</evidence>
<dbReference type="InterPro" id="IPR025966">
    <property type="entry name" value="OppC_N"/>
</dbReference>
<keyword evidence="6 7" id="KW-0472">Membrane</keyword>
<sequence length="322" mass="35537">MTAEANTQHELFAMPEQRSLWQDAMEQLMRNQLAIFGVFVALLLVFVSIFGPWLSPYDYTQQNLFRINEGPSVDHWLGTDGLGRDMLTRILHGARTAFLVGLIVTIGTTVLGVVLGAAGAFLGGWVDATVMRMADITMAFPDILLAAFISVVFREKVLELQLQLQEQYGWTLSESNRVYLDYLVIFGALTLVQWYGKARLVRGQILSLREKEFIEAERALGASNWTIILNHLVPNSLGPLIVSITVGFGGAMLSEASLSFLGVGIQPPGASWGEMISDSLGQWRFSPHLVLMPGIVLAIVVLGFNFLGDGLNDALNPEQRRR</sequence>
<dbReference type="SUPFAM" id="SSF161098">
    <property type="entry name" value="MetI-like"/>
    <property type="match status" value="1"/>
</dbReference>
<comment type="subcellular location">
    <subcellularLocation>
        <location evidence="1 7">Cell membrane</location>
        <topology evidence="1 7">Multi-pass membrane protein</topology>
    </subcellularLocation>
</comment>
<feature type="transmembrane region" description="Helical" evidence="7">
    <location>
        <begin position="134"/>
        <end position="153"/>
    </location>
</feature>
<dbReference type="PROSITE" id="PS50928">
    <property type="entry name" value="ABC_TM1"/>
    <property type="match status" value="1"/>
</dbReference>
<dbReference type="PANTHER" id="PTHR43386">
    <property type="entry name" value="OLIGOPEPTIDE TRANSPORT SYSTEM PERMEASE PROTEIN APPC"/>
    <property type="match status" value="1"/>
</dbReference>
<keyword evidence="3" id="KW-1003">Cell membrane</keyword>
<feature type="transmembrane region" description="Helical" evidence="7">
    <location>
        <begin position="97"/>
        <end position="122"/>
    </location>
</feature>
<dbReference type="EMBL" id="VXRG01000017">
    <property type="protein sequence ID" value="MXY92124.1"/>
    <property type="molecule type" value="Genomic_DNA"/>
</dbReference>
<dbReference type="CDD" id="cd06261">
    <property type="entry name" value="TM_PBP2"/>
    <property type="match status" value="1"/>
</dbReference>
<dbReference type="InterPro" id="IPR050366">
    <property type="entry name" value="BP-dependent_transpt_permease"/>
</dbReference>
<dbReference type="Pfam" id="PF12911">
    <property type="entry name" value="OppC_N"/>
    <property type="match status" value="1"/>
</dbReference>
<evidence type="ECO:0000256" key="4">
    <source>
        <dbReference type="ARBA" id="ARBA00022692"/>
    </source>
</evidence>
<dbReference type="InterPro" id="IPR000515">
    <property type="entry name" value="MetI-like"/>
</dbReference>
<reference evidence="9" key="1">
    <citation type="submission" date="2019-09" db="EMBL/GenBank/DDBJ databases">
        <title>Characterisation of the sponge microbiome using genome-centric metagenomics.</title>
        <authorList>
            <person name="Engelberts J.P."/>
            <person name="Robbins S.J."/>
            <person name="De Goeij J.M."/>
            <person name="Aranda M."/>
            <person name="Bell S.C."/>
            <person name="Webster N.S."/>
        </authorList>
    </citation>
    <scope>NUCLEOTIDE SEQUENCE</scope>
    <source>
        <strain evidence="9">SB0664_bin_27</strain>
    </source>
</reference>
<accession>A0A6B0YM48</accession>
<keyword evidence="5 7" id="KW-1133">Transmembrane helix</keyword>
<evidence type="ECO:0000256" key="5">
    <source>
        <dbReference type="ARBA" id="ARBA00022989"/>
    </source>
</evidence>